<dbReference type="InterPro" id="IPR011006">
    <property type="entry name" value="CheY-like_superfamily"/>
</dbReference>
<dbReference type="InterPro" id="IPR050595">
    <property type="entry name" value="Bact_response_regulator"/>
</dbReference>
<dbReference type="SUPFAM" id="SSF52172">
    <property type="entry name" value="CheY-like"/>
    <property type="match status" value="1"/>
</dbReference>
<evidence type="ECO:0000256" key="1">
    <source>
        <dbReference type="ARBA" id="ARBA00022553"/>
    </source>
</evidence>
<reference evidence="4 5" key="1">
    <citation type="journal article" date="2019" name="Nat. Microbiol.">
        <title>Mediterranean grassland soil C-N compound turnover is dependent on rainfall and depth, and is mediated by genomically divergent microorganisms.</title>
        <authorList>
            <person name="Diamond S."/>
            <person name="Andeer P.F."/>
            <person name="Li Z."/>
            <person name="Crits-Christoph A."/>
            <person name="Burstein D."/>
            <person name="Anantharaman K."/>
            <person name="Lane K.R."/>
            <person name="Thomas B.C."/>
            <person name="Pan C."/>
            <person name="Northen T.R."/>
            <person name="Banfield J.F."/>
        </authorList>
    </citation>
    <scope>NUCLEOTIDE SEQUENCE [LARGE SCALE GENOMIC DNA]</scope>
    <source>
        <strain evidence="4">NP_3</strain>
    </source>
</reference>
<dbReference type="SMART" id="SM00448">
    <property type="entry name" value="REC"/>
    <property type="match status" value="1"/>
</dbReference>
<feature type="modified residue" description="4-aspartylphosphate" evidence="2">
    <location>
        <position position="73"/>
    </location>
</feature>
<dbReference type="AlphaFoldDB" id="A0A537KC10"/>
<comment type="caution">
    <text evidence="4">The sequence shown here is derived from an EMBL/GenBank/DDBJ whole genome shotgun (WGS) entry which is preliminary data.</text>
</comment>
<dbReference type="PANTHER" id="PTHR44591">
    <property type="entry name" value="STRESS RESPONSE REGULATOR PROTEIN 1"/>
    <property type="match status" value="1"/>
</dbReference>
<dbReference type="InterPro" id="IPR001789">
    <property type="entry name" value="Sig_transdc_resp-reg_receiver"/>
</dbReference>
<dbReference type="Proteomes" id="UP000318509">
    <property type="component" value="Unassembled WGS sequence"/>
</dbReference>
<sequence length="137" mass="14388">MAAHPLTQSSDLSEGGARGGMPRILIVDDDVDAADALASLLQAAGYGEARVAYSGAAALALAPEFVPTVLLVDLDLPDMSGYDVARHLSQHPQLQNLRLIALTVNSDHPGRELAREAGIERYLSKPVGSAALNELFS</sequence>
<evidence type="ECO:0000313" key="5">
    <source>
        <dbReference type="Proteomes" id="UP000318509"/>
    </source>
</evidence>
<dbReference type="PROSITE" id="PS50110">
    <property type="entry name" value="RESPONSE_REGULATORY"/>
    <property type="match status" value="1"/>
</dbReference>
<evidence type="ECO:0000256" key="2">
    <source>
        <dbReference type="PROSITE-ProRule" id="PRU00169"/>
    </source>
</evidence>
<feature type="domain" description="Response regulatory" evidence="3">
    <location>
        <begin position="23"/>
        <end position="137"/>
    </location>
</feature>
<dbReference type="Pfam" id="PF00072">
    <property type="entry name" value="Response_reg"/>
    <property type="match status" value="1"/>
</dbReference>
<organism evidence="4 5">
    <name type="scientific">Candidatus Segetimicrobium genomatis</name>
    <dbReference type="NCBI Taxonomy" id="2569760"/>
    <lineage>
        <taxon>Bacteria</taxon>
        <taxon>Bacillati</taxon>
        <taxon>Candidatus Sysuimicrobiota</taxon>
        <taxon>Candidatus Sysuimicrobiia</taxon>
        <taxon>Candidatus Sysuimicrobiales</taxon>
        <taxon>Candidatus Segetimicrobiaceae</taxon>
        <taxon>Candidatus Segetimicrobium</taxon>
    </lineage>
</organism>
<protein>
    <submittedName>
        <fullName evidence="4">Response regulator</fullName>
    </submittedName>
</protein>
<dbReference type="EMBL" id="VBAK01000040">
    <property type="protein sequence ID" value="TMI93062.1"/>
    <property type="molecule type" value="Genomic_DNA"/>
</dbReference>
<accession>A0A537KC10</accession>
<gene>
    <name evidence="4" type="ORF">E6H00_01800</name>
</gene>
<evidence type="ECO:0000259" key="3">
    <source>
        <dbReference type="PROSITE" id="PS50110"/>
    </source>
</evidence>
<name>A0A537KC10_9BACT</name>
<proteinExistence type="predicted"/>
<dbReference type="GO" id="GO:0000160">
    <property type="term" value="P:phosphorelay signal transduction system"/>
    <property type="evidence" value="ECO:0007669"/>
    <property type="project" value="InterPro"/>
</dbReference>
<evidence type="ECO:0000313" key="4">
    <source>
        <dbReference type="EMBL" id="TMI93062.1"/>
    </source>
</evidence>
<dbReference type="Gene3D" id="3.40.50.2300">
    <property type="match status" value="1"/>
</dbReference>
<keyword evidence="1 2" id="KW-0597">Phosphoprotein</keyword>
<dbReference type="PANTHER" id="PTHR44591:SF3">
    <property type="entry name" value="RESPONSE REGULATORY DOMAIN-CONTAINING PROTEIN"/>
    <property type="match status" value="1"/>
</dbReference>